<dbReference type="EMBL" id="KZ826458">
    <property type="protein sequence ID" value="PYI00320.1"/>
    <property type="molecule type" value="Genomic_DNA"/>
</dbReference>
<name>A0A319DS97_ASPSB</name>
<evidence type="ECO:0008006" key="4">
    <source>
        <dbReference type="Google" id="ProtNLM"/>
    </source>
</evidence>
<feature type="signal peptide" evidence="1">
    <location>
        <begin position="1"/>
        <end position="26"/>
    </location>
</feature>
<keyword evidence="3" id="KW-1185">Reference proteome</keyword>
<sequence>MVVFLRRTSRIQCILVLGMPLQGTRAKDCAHICPTGRVPAAAILPRLFEFPSRLQPAKSQYQRRSDYLHCRCHSDSSHTIQTHDLVWRHRLPGWLSFALASVSVNLPS</sequence>
<evidence type="ECO:0000256" key="1">
    <source>
        <dbReference type="SAM" id="SignalP"/>
    </source>
</evidence>
<proteinExistence type="predicted"/>
<feature type="chain" id="PRO_5016459313" description="Secreted protein" evidence="1">
    <location>
        <begin position="27"/>
        <end position="108"/>
    </location>
</feature>
<gene>
    <name evidence="2" type="ORF">BO78DRAFT_45288</name>
</gene>
<evidence type="ECO:0000313" key="3">
    <source>
        <dbReference type="Proteomes" id="UP000248423"/>
    </source>
</evidence>
<organism evidence="2 3">
    <name type="scientific">Aspergillus sclerotiicarbonarius (strain CBS 121057 / IBT 28362)</name>
    <dbReference type="NCBI Taxonomy" id="1448318"/>
    <lineage>
        <taxon>Eukaryota</taxon>
        <taxon>Fungi</taxon>
        <taxon>Dikarya</taxon>
        <taxon>Ascomycota</taxon>
        <taxon>Pezizomycotina</taxon>
        <taxon>Eurotiomycetes</taxon>
        <taxon>Eurotiomycetidae</taxon>
        <taxon>Eurotiales</taxon>
        <taxon>Aspergillaceae</taxon>
        <taxon>Aspergillus</taxon>
        <taxon>Aspergillus subgen. Circumdati</taxon>
    </lineage>
</organism>
<dbReference type="AlphaFoldDB" id="A0A319DS97"/>
<evidence type="ECO:0000313" key="2">
    <source>
        <dbReference type="EMBL" id="PYI00320.1"/>
    </source>
</evidence>
<keyword evidence="1" id="KW-0732">Signal</keyword>
<accession>A0A319DS97</accession>
<dbReference type="Proteomes" id="UP000248423">
    <property type="component" value="Unassembled WGS sequence"/>
</dbReference>
<protein>
    <recommendedName>
        <fullName evidence="4">Secreted protein</fullName>
    </recommendedName>
</protein>
<reference evidence="2 3" key="1">
    <citation type="submission" date="2018-02" db="EMBL/GenBank/DDBJ databases">
        <title>The genomes of Aspergillus section Nigri reveals drivers in fungal speciation.</title>
        <authorList>
            <consortium name="DOE Joint Genome Institute"/>
            <person name="Vesth T.C."/>
            <person name="Nybo J."/>
            <person name="Theobald S."/>
            <person name="Brandl J."/>
            <person name="Frisvad J.C."/>
            <person name="Nielsen K.F."/>
            <person name="Lyhne E.K."/>
            <person name="Kogle M.E."/>
            <person name="Kuo A."/>
            <person name="Riley R."/>
            <person name="Clum A."/>
            <person name="Nolan M."/>
            <person name="Lipzen A."/>
            <person name="Salamov A."/>
            <person name="Henrissat B."/>
            <person name="Wiebenga A."/>
            <person name="De vries R.P."/>
            <person name="Grigoriev I.V."/>
            <person name="Mortensen U.H."/>
            <person name="Andersen M.R."/>
            <person name="Baker S.E."/>
        </authorList>
    </citation>
    <scope>NUCLEOTIDE SEQUENCE [LARGE SCALE GENOMIC DNA]</scope>
    <source>
        <strain evidence="2 3">CBS 121057</strain>
    </source>
</reference>
<dbReference type="VEuPathDB" id="FungiDB:BO78DRAFT_45288"/>